<dbReference type="Proteomes" id="UP000516361">
    <property type="component" value="Chromosome"/>
</dbReference>
<evidence type="ECO:0000256" key="3">
    <source>
        <dbReference type="ARBA" id="ARBA00011960"/>
    </source>
</evidence>
<evidence type="ECO:0000313" key="9">
    <source>
        <dbReference type="EMBL" id="BBE31417.1"/>
    </source>
</evidence>
<evidence type="ECO:0000259" key="8">
    <source>
        <dbReference type="Pfam" id="PF05690"/>
    </source>
</evidence>
<dbReference type="Pfam" id="PF05690">
    <property type="entry name" value="ThiG"/>
    <property type="match status" value="1"/>
</dbReference>
<evidence type="ECO:0000256" key="7">
    <source>
        <dbReference type="ARBA" id="ARBA00049897"/>
    </source>
</evidence>
<evidence type="ECO:0000256" key="5">
    <source>
        <dbReference type="ARBA" id="ARBA00022977"/>
    </source>
</evidence>
<dbReference type="KEGG" id="ocy:OSSY52_15580"/>
<comment type="catalytic activity">
    <reaction evidence="7">
        <text>[ThiS sulfur-carrier protein]-C-terminal-Gly-aminoethanethioate + 2-iminoacetate + 1-deoxy-D-xylulose 5-phosphate = [ThiS sulfur-carrier protein]-C-terminal Gly-Gly + 2-[(2R,5Z)-2-carboxy-4-methylthiazol-5(2H)-ylidene]ethyl phosphate + 2 H2O + H(+)</text>
        <dbReference type="Rhea" id="RHEA:26297"/>
        <dbReference type="Rhea" id="RHEA-COMP:12909"/>
        <dbReference type="Rhea" id="RHEA-COMP:19908"/>
        <dbReference type="ChEBI" id="CHEBI:15377"/>
        <dbReference type="ChEBI" id="CHEBI:15378"/>
        <dbReference type="ChEBI" id="CHEBI:57792"/>
        <dbReference type="ChEBI" id="CHEBI:62899"/>
        <dbReference type="ChEBI" id="CHEBI:77846"/>
        <dbReference type="ChEBI" id="CHEBI:90778"/>
        <dbReference type="ChEBI" id="CHEBI:232372"/>
        <dbReference type="EC" id="2.8.1.10"/>
    </reaction>
</comment>
<keyword evidence="6" id="KW-0704">Schiff base</keyword>
<gene>
    <name evidence="9" type="primary">thiG</name>
    <name evidence="9" type="ORF">OSSY52_15580</name>
</gene>
<keyword evidence="5" id="KW-0784">Thiamine biosynthesis</keyword>
<dbReference type="RefSeq" id="WP_190613936.1">
    <property type="nucleotide sequence ID" value="NZ_AP018712.1"/>
</dbReference>
<dbReference type="SUPFAM" id="SSF110399">
    <property type="entry name" value="ThiG-like"/>
    <property type="match status" value="1"/>
</dbReference>
<comment type="function">
    <text evidence="1">Catalyzes the rearrangement of 1-deoxy-D-xylulose 5-phosphate (DXP) to produce the thiazole phosphate moiety of thiamine. Sulfur is provided by the thiocarboxylate moiety of the carrier protein ThiS. In vitro, sulfur can be provided by H(2)S.</text>
</comment>
<dbReference type="EC" id="2.8.1.10" evidence="3"/>
<dbReference type="Gene3D" id="3.20.20.70">
    <property type="entry name" value="Aldolase class I"/>
    <property type="match status" value="1"/>
</dbReference>
<dbReference type="InParanoid" id="A0A7G1G8W8"/>
<keyword evidence="4" id="KW-0808">Transferase</keyword>
<name>A0A7G1G8W8_9BACT</name>
<dbReference type="InterPro" id="IPR008867">
    <property type="entry name" value="ThiG"/>
</dbReference>
<dbReference type="GO" id="GO:0009229">
    <property type="term" value="P:thiamine diphosphate biosynthetic process"/>
    <property type="evidence" value="ECO:0007669"/>
    <property type="project" value="UniProtKB-UniPathway"/>
</dbReference>
<dbReference type="PANTHER" id="PTHR34266">
    <property type="entry name" value="THIAZOLE SYNTHASE"/>
    <property type="match status" value="1"/>
</dbReference>
<dbReference type="GO" id="GO:1990107">
    <property type="term" value="F:thiazole synthase activity"/>
    <property type="evidence" value="ECO:0007669"/>
    <property type="project" value="UniProtKB-EC"/>
</dbReference>
<sequence length="255" mass="27843">MEPLKIYGEEISNRFFMGSGKFASYEQMKKALDFGNIDVITVAMRRASRDGLNESLIDYVGNSKVIVNTSGARTAEEALLIAKVGKELLKSDWVKIEIINDAKYLMPDNQETIKACKLLSENGFKVFPYMYPDLYDAKKMVENGAKVIMPLGSPIGTNKGFKTKELVRILLNEIDAKIVIDAGIGKPSHAAQAMEFGCDAVLANTAVSIADDPVKMAKAFSLSVEAGRLGYLAGLAEEKEIAQASSPLFDFIGRN</sequence>
<comment type="pathway">
    <text evidence="2">Cofactor biosynthesis; thiamine diphosphate biosynthesis.</text>
</comment>
<evidence type="ECO:0000256" key="1">
    <source>
        <dbReference type="ARBA" id="ARBA00002834"/>
    </source>
</evidence>
<keyword evidence="10" id="KW-1185">Reference proteome</keyword>
<accession>A0A7G1G8W8</accession>
<dbReference type="UniPathway" id="UPA00060"/>
<dbReference type="EMBL" id="AP018712">
    <property type="protein sequence ID" value="BBE31417.1"/>
    <property type="molecule type" value="Genomic_DNA"/>
</dbReference>
<reference evidence="9 10" key="1">
    <citation type="submission" date="2018-06" db="EMBL/GenBank/DDBJ databases">
        <title>Genome sequencing of Oceanotoga sp. sy52.</title>
        <authorList>
            <person name="Mori K."/>
        </authorList>
    </citation>
    <scope>NUCLEOTIDE SEQUENCE [LARGE SCALE GENOMIC DNA]</scope>
    <source>
        <strain evidence="10">sy52</strain>
    </source>
</reference>
<dbReference type="FunCoup" id="A0A7G1G8W8">
    <property type="interactions" value="196"/>
</dbReference>
<evidence type="ECO:0000256" key="6">
    <source>
        <dbReference type="ARBA" id="ARBA00023270"/>
    </source>
</evidence>
<protein>
    <recommendedName>
        <fullName evidence="3">thiazole synthase</fullName>
        <ecNumber evidence="3">2.8.1.10</ecNumber>
    </recommendedName>
</protein>
<evidence type="ECO:0000313" key="10">
    <source>
        <dbReference type="Proteomes" id="UP000516361"/>
    </source>
</evidence>
<proteinExistence type="predicted"/>
<dbReference type="InterPro" id="IPR033983">
    <property type="entry name" value="Thiazole_synthase_ThiG"/>
</dbReference>
<evidence type="ECO:0000256" key="4">
    <source>
        <dbReference type="ARBA" id="ARBA00022679"/>
    </source>
</evidence>
<evidence type="ECO:0000256" key="2">
    <source>
        <dbReference type="ARBA" id="ARBA00004948"/>
    </source>
</evidence>
<dbReference type="AlphaFoldDB" id="A0A7G1G8W8"/>
<organism evidence="9 10">
    <name type="scientific">Tepiditoga spiralis</name>
    <dbReference type="NCBI Taxonomy" id="2108365"/>
    <lineage>
        <taxon>Bacteria</taxon>
        <taxon>Thermotogati</taxon>
        <taxon>Thermotogota</taxon>
        <taxon>Thermotogae</taxon>
        <taxon>Petrotogales</taxon>
        <taxon>Petrotogaceae</taxon>
        <taxon>Tepiditoga</taxon>
    </lineage>
</organism>
<dbReference type="InterPro" id="IPR013785">
    <property type="entry name" value="Aldolase_TIM"/>
</dbReference>
<dbReference type="CDD" id="cd04728">
    <property type="entry name" value="ThiG"/>
    <property type="match status" value="1"/>
</dbReference>
<dbReference type="PANTHER" id="PTHR34266:SF2">
    <property type="entry name" value="THIAZOLE SYNTHASE"/>
    <property type="match status" value="1"/>
</dbReference>
<feature type="domain" description="Thiazole synthase ThiG" evidence="8">
    <location>
        <begin position="5"/>
        <end position="247"/>
    </location>
</feature>